<sequence length="390" mass="43363">MSTPTNTNTAAGTDPKQYSVQQCQMQIFYHWARIKEALTGGAPANQLEQFKQDLLEEAQMAMWFAKHYSNTSLQLLVLVWSVIARLHQKSLEQMSAVALADFRDDDPICDGTGWTPFLKHNTELSHDIDVGPAVTQWWIKYHRANDVVVVRRVLSRKRMLPSEEDTAEQANKEPAQGRRQRREKMLERGKGKGKGKEVEATTDDKGAKPVQPQHSSSRVSKRRKHSSSRAPKSAVPTPNLAELRSSKETINLSRAALSAVVAKTVGWGGTPRMPLQTPGVEGAIVGPTIHHAAAAAVRLDDIEMELDSVDAATAELQHTITEQKKAIQNWTVGNKALSIKQSSAYQSKDKLDKMVNSIQWRLKAVLVRNANLRTLITSGERWISSEQPLA</sequence>
<evidence type="ECO:0000256" key="1">
    <source>
        <dbReference type="SAM" id="MobiDB-lite"/>
    </source>
</evidence>
<evidence type="ECO:0000313" key="3">
    <source>
        <dbReference type="Proteomes" id="UP000053820"/>
    </source>
</evidence>
<feature type="region of interest" description="Disordered" evidence="1">
    <location>
        <begin position="159"/>
        <end position="242"/>
    </location>
</feature>
<dbReference type="Proteomes" id="UP000053820">
    <property type="component" value="Unassembled WGS sequence"/>
</dbReference>
<evidence type="ECO:0000313" key="2">
    <source>
        <dbReference type="EMBL" id="KIJ63720.1"/>
    </source>
</evidence>
<dbReference type="HOGENOM" id="CLU_590594_0_0_1"/>
<proteinExistence type="predicted"/>
<feature type="compositionally biased region" description="Basic and acidic residues" evidence="1">
    <location>
        <begin position="183"/>
        <end position="207"/>
    </location>
</feature>
<accession>A0A0C9VZ93</accession>
<gene>
    <name evidence="2" type="ORF">HYDPIDRAFT_29072</name>
</gene>
<organism evidence="2 3">
    <name type="scientific">Hydnomerulius pinastri MD-312</name>
    <dbReference type="NCBI Taxonomy" id="994086"/>
    <lineage>
        <taxon>Eukaryota</taxon>
        <taxon>Fungi</taxon>
        <taxon>Dikarya</taxon>
        <taxon>Basidiomycota</taxon>
        <taxon>Agaricomycotina</taxon>
        <taxon>Agaricomycetes</taxon>
        <taxon>Agaricomycetidae</taxon>
        <taxon>Boletales</taxon>
        <taxon>Boletales incertae sedis</taxon>
        <taxon>Leucogyrophana</taxon>
    </lineage>
</organism>
<dbReference type="EMBL" id="KN839849">
    <property type="protein sequence ID" value="KIJ63720.1"/>
    <property type="molecule type" value="Genomic_DNA"/>
</dbReference>
<name>A0A0C9VZ93_9AGAM</name>
<reference evidence="2 3" key="1">
    <citation type="submission" date="2014-04" db="EMBL/GenBank/DDBJ databases">
        <title>Evolutionary Origins and Diversification of the Mycorrhizal Mutualists.</title>
        <authorList>
            <consortium name="DOE Joint Genome Institute"/>
            <consortium name="Mycorrhizal Genomics Consortium"/>
            <person name="Kohler A."/>
            <person name="Kuo A."/>
            <person name="Nagy L.G."/>
            <person name="Floudas D."/>
            <person name="Copeland A."/>
            <person name="Barry K.W."/>
            <person name="Cichocki N."/>
            <person name="Veneault-Fourrey C."/>
            <person name="LaButti K."/>
            <person name="Lindquist E.A."/>
            <person name="Lipzen A."/>
            <person name="Lundell T."/>
            <person name="Morin E."/>
            <person name="Murat C."/>
            <person name="Riley R."/>
            <person name="Ohm R."/>
            <person name="Sun H."/>
            <person name="Tunlid A."/>
            <person name="Henrissat B."/>
            <person name="Grigoriev I.V."/>
            <person name="Hibbett D.S."/>
            <person name="Martin F."/>
        </authorList>
    </citation>
    <scope>NUCLEOTIDE SEQUENCE [LARGE SCALE GENOMIC DNA]</scope>
    <source>
        <strain evidence="2 3">MD-312</strain>
    </source>
</reference>
<protein>
    <submittedName>
        <fullName evidence="2">Uncharacterized protein</fullName>
    </submittedName>
</protein>
<dbReference type="AlphaFoldDB" id="A0A0C9VZ93"/>
<keyword evidence="3" id="KW-1185">Reference proteome</keyword>